<reference evidence="3" key="1">
    <citation type="submission" date="2025-08" db="UniProtKB">
        <authorList>
            <consortium name="RefSeq"/>
        </authorList>
    </citation>
    <scope>IDENTIFICATION</scope>
</reference>
<evidence type="ECO:0000313" key="2">
    <source>
        <dbReference type="Proteomes" id="UP000694888"/>
    </source>
</evidence>
<feature type="compositionally biased region" description="Polar residues" evidence="1">
    <location>
        <begin position="124"/>
        <end position="139"/>
    </location>
</feature>
<feature type="compositionally biased region" description="Polar residues" evidence="1">
    <location>
        <begin position="165"/>
        <end position="175"/>
    </location>
</feature>
<gene>
    <name evidence="3" type="primary">LOC101863521</name>
</gene>
<sequence length="196" mass="21225">MSQESNGQKPSAAPPCPWGAPLSSAQWGSPLPGANSSPQPLMSGGGLGNSSQNTPAHSNNSHPYQRPSPHRSYPDRMQNPLNSNSPRGQFHNNRGQYSSPRHFQPRPRYQSSPLAGHTPGSPGSMRQSFTPQRNYQTPSPVGFSPSHQRFGSRGGSGNRRNFNNTPGSFNASQYVNPGMLGDPWKDMPATPMLKSY</sequence>
<dbReference type="GeneID" id="101863521"/>
<protein>
    <submittedName>
        <fullName evidence="3">Eukaryotic peptide chain release factor GTP-binding subunit</fullName>
    </submittedName>
</protein>
<proteinExistence type="predicted"/>
<dbReference type="Proteomes" id="UP000694888">
    <property type="component" value="Unplaced"/>
</dbReference>
<feature type="compositionally biased region" description="Polar residues" evidence="1">
    <location>
        <begin position="79"/>
        <end position="101"/>
    </location>
</feature>
<dbReference type="RefSeq" id="XP_005102256.1">
    <property type="nucleotide sequence ID" value="XM_005102199.3"/>
</dbReference>
<evidence type="ECO:0000256" key="1">
    <source>
        <dbReference type="SAM" id="MobiDB-lite"/>
    </source>
</evidence>
<keyword evidence="2" id="KW-1185">Reference proteome</keyword>
<feature type="region of interest" description="Disordered" evidence="1">
    <location>
        <begin position="1"/>
        <end position="196"/>
    </location>
</feature>
<name>A0ABM0JV59_APLCA</name>
<evidence type="ECO:0000313" key="3">
    <source>
        <dbReference type="RefSeq" id="XP_005102256.1"/>
    </source>
</evidence>
<organism evidence="2 3">
    <name type="scientific">Aplysia californica</name>
    <name type="common">California sea hare</name>
    <dbReference type="NCBI Taxonomy" id="6500"/>
    <lineage>
        <taxon>Eukaryota</taxon>
        <taxon>Metazoa</taxon>
        <taxon>Spiralia</taxon>
        <taxon>Lophotrochozoa</taxon>
        <taxon>Mollusca</taxon>
        <taxon>Gastropoda</taxon>
        <taxon>Heterobranchia</taxon>
        <taxon>Euthyneura</taxon>
        <taxon>Tectipleura</taxon>
        <taxon>Aplysiida</taxon>
        <taxon>Aplysioidea</taxon>
        <taxon>Aplysiidae</taxon>
        <taxon>Aplysia</taxon>
    </lineage>
</organism>
<accession>A0ABM0JV59</accession>
<feature type="compositionally biased region" description="Polar residues" evidence="1">
    <location>
        <begin position="49"/>
        <end position="63"/>
    </location>
</feature>